<feature type="domain" description="YetF-like N-terminal transmembrane" evidence="9">
    <location>
        <begin position="8"/>
        <end position="49"/>
    </location>
</feature>
<keyword evidence="3" id="KW-1003">Cell membrane</keyword>
<keyword evidence="11" id="KW-1185">Reference proteome</keyword>
<evidence type="ECO:0000256" key="4">
    <source>
        <dbReference type="ARBA" id="ARBA00022692"/>
    </source>
</evidence>
<protein>
    <submittedName>
        <fullName evidence="10">Uncharacterized membrane protein YcaP (DUF421 family)</fullName>
    </submittedName>
</protein>
<dbReference type="PANTHER" id="PTHR34582:SF7">
    <property type="entry name" value="UPF0702 TRANSMEMBRANE PROTEIN YDFS"/>
    <property type="match status" value="1"/>
</dbReference>
<dbReference type="RefSeq" id="WP_113869415.1">
    <property type="nucleotide sequence ID" value="NZ_BAABQN010000015.1"/>
</dbReference>
<evidence type="ECO:0000256" key="1">
    <source>
        <dbReference type="ARBA" id="ARBA00004651"/>
    </source>
</evidence>
<keyword evidence="6 7" id="KW-0472">Membrane</keyword>
<evidence type="ECO:0000256" key="5">
    <source>
        <dbReference type="ARBA" id="ARBA00022989"/>
    </source>
</evidence>
<sequence length="243" mass="27547">MFDEALVVLVRVIISFFSLLIYTRLLGKQEVGQLSFFDYINGITIGSIAATLATDLSSKAWAHWVGLSGYGLLTFLLQFITVKNRYLGKVLDGEPTVVIEDGKILEKNLMKMRIKVGEIMLLLRDRGIFDISQVKLAVLEINGNLSVLQKSEYLPVTPKDLNIHTTPSALSTEVIQDGIIIEQNLQQRKKDRNWLLQQLQAQGITEVHQVFYALILPNDQLYIDKYEDNVNEKSDMGDYHGPY</sequence>
<dbReference type="EMBL" id="QNRI01000008">
    <property type="protein sequence ID" value="RBO95397.1"/>
    <property type="molecule type" value="Genomic_DNA"/>
</dbReference>
<organism evidence="10 11">
    <name type="scientific">Paraliobacillus ryukyuensis</name>
    <dbReference type="NCBI Taxonomy" id="200904"/>
    <lineage>
        <taxon>Bacteria</taxon>
        <taxon>Bacillati</taxon>
        <taxon>Bacillota</taxon>
        <taxon>Bacilli</taxon>
        <taxon>Bacillales</taxon>
        <taxon>Bacillaceae</taxon>
        <taxon>Paraliobacillus</taxon>
    </lineage>
</organism>
<dbReference type="GO" id="GO:0005886">
    <property type="term" value="C:plasma membrane"/>
    <property type="evidence" value="ECO:0007669"/>
    <property type="project" value="UniProtKB-SubCell"/>
</dbReference>
<dbReference type="InterPro" id="IPR048454">
    <property type="entry name" value="YetF_N"/>
</dbReference>
<feature type="transmembrane region" description="Helical" evidence="7">
    <location>
        <begin position="6"/>
        <end position="24"/>
    </location>
</feature>
<keyword evidence="4 7" id="KW-0812">Transmembrane</keyword>
<dbReference type="Proteomes" id="UP000252254">
    <property type="component" value="Unassembled WGS sequence"/>
</dbReference>
<feature type="domain" description="YetF C-terminal" evidence="8">
    <location>
        <begin position="83"/>
        <end position="213"/>
    </location>
</feature>
<accession>A0A366DZC4</accession>
<evidence type="ECO:0000313" key="10">
    <source>
        <dbReference type="EMBL" id="RBO95397.1"/>
    </source>
</evidence>
<evidence type="ECO:0000256" key="3">
    <source>
        <dbReference type="ARBA" id="ARBA00022475"/>
    </source>
</evidence>
<dbReference type="InterPro" id="IPR023090">
    <property type="entry name" value="UPF0702_alpha/beta_dom_sf"/>
</dbReference>
<dbReference type="AlphaFoldDB" id="A0A366DZC4"/>
<gene>
    <name evidence="10" type="ORF">DES48_108108</name>
</gene>
<evidence type="ECO:0000256" key="2">
    <source>
        <dbReference type="ARBA" id="ARBA00006448"/>
    </source>
</evidence>
<proteinExistence type="inferred from homology"/>
<name>A0A366DZC4_9BACI</name>
<comment type="subcellular location">
    <subcellularLocation>
        <location evidence="1">Cell membrane</location>
        <topology evidence="1">Multi-pass membrane protein</topology>
    </subcellularLocation>
</comment>
<dbReference type="InterPro" id="IPR007353">
    <property type="entry name" value="DUF421"/>
</dbReference>
<feature type="transmembrane region" description="Helical" evidence="7">
    <location>
        <begin position="60"/>
        <end position="80"/>
    </location>
</feature>
<dbReference type="STRING" id="200904.GCA_900168775_02879"/>
<comment type="caution">
    <text evidence="10">The sequence shown here is derived from an EMBL/GenBank/DDBJ whole genome shotgun (WGS) entry which is preliminary data.</text>
</comment>
<dbReference type="Pfam" id="PF04239">
    <property type="entry name" value="DUF421"/>
    <property type="match status" value="1"/>
</dbReference>
<evidence type="ECO:0000259" key="9">
    <source>
        <dbReference type="Pfam" id="PF20730"/>
    </source>
</evidence>
<dbReference type="PANTHER" id="PTHR34582">
    <property type="entry name" value="UPF0702 TRANSMEMBRANE PROTEIN YCAP"/>
    <property type="match status" value="1"/>
</dbReference>
<reference evidence="10 11" key="1">
    <citation type="submission" date="2018-06" db="EMBL/GenBank/DDBJ databases">
        <title>Genomic Encyclopedia of Type Strains, Phase IV (KMG-IV): sequencing the most valuable type-strain genomes for metagenomic binning, comparative biology and taxonomic classification.</title>
        <authorList>
            <person name="Goeker M."/>
        </authorList>
    </citation>
    <scope>NUCLEOTIDE SEQUENCE [LARGE SCALE GENOMIC DNA]</scope>
    <source>
        <strain evidence="10 11">DSM 15140</strain>
    </source>
</reference>
<evidence type="ECO:0000313" key="11">
    <source>
        <dbReference type="Proteomes" id="UP000252254"/>
    </source>
</evidence>
<dbReference type="Gene3D" id="3.30.240.20">
    <property type="entry name" value="bsu07140 like domains"/>
    <property type="match status" value="2"/>
</dbReference>
<evidence type="ECO:0000256" key="6">
    <source>
        <dbReference type="ARBA" id="ARBA00023136"/>
    </source>
</evidence>
<evidence type="ECO:0000256" key="7">
    <source>
        <dbReference type="SAM" id="Phobius"/>
    </source>
</evidence>
<feature type="transmembrane region" description="Helical" evidence="7">
    <location>
        <begin position="36"/>
        <end position="54"/>
    </location>
</feature>
<keyword evidence="5 7" id="KW-1133">Transmembrane helix</keyword>
<evidence type="ECO:0000259" key="8">
    <source>
        <dbReference type="Pfam" id="PF04239"/>
    </source>
</evidence>
<dbReference type="Pfam" id="PF20730">
    <property type="entry name" value="YetF_N"/>
    <property type="match status" value="1"/>
</dbReference>
<dbReference type="OrthoDB" id="9778331at2"/>
<comment type="similarity">
    <text evidence="2">Belongs to the UPF0702 family.</text>
</comment>